<dbReference type="GO" id="GO:0008897">
    <property type="term" value="F:holo-[acyl-carrier-protein] synthase activity"/>
    <property type="evidence" value="ECO:0007669"/>
    <property type="project" value="UniProtKB-EC"/>
</dbReference>
<dbReference type="Proteomes" id="UP001190926">
    <property type="component" value="Unassembled WGS sequence"/>
</dbReference>
<evidence type="ECO:0000313" key="5">
    <source>
        <dbReference type="EMBL" id="KAH6829652.1"/>
    </source>
</evidence>
<dbReference type="PANTHER" id="PTHR12215:SF10">
    <property type="entry name" value="L-AMINOADIPATE-SEMIALDEHYDE DEHYDROGENASE-PHOSPHOPANTETHEINYL TRANSFERASE"/>
    <property type="match status" value="1"/>
</dbReference>
<evidence type="ECO:0000256" key="2">
    <source>
        <dbReference type="ARBA" id="ARBA00022679"/>
    </source>
</evidence>
<evidence type="ECO:0000256" key="1">
    <source>
        <dbReference type="ARBA" id="ARBA00013172"/>
    </source>
</evidence>
<dbReference type="InterPro" id="IPR037143">
    <property type="entry name" value="4-PPantetheinyl_Trfase_dom_sf"/>
</dbReference>
<feature type="domain" description="4'-phosphopantetheinyl transferase N-terminal" evidence="4">
    <location>
        <begin position="16"/>
        <end position="114"/>
    </location>
</feature>
<dbReference type="FunFam" id="3.90.470.20:FF:000003">
    <property type="entry name" value="L-aminoadipate-semialdehyde dehydrogenase-phosphopantetheinyl transferase"/>
    <property type="match status" value="1"/>
</dbReference>
<gene>
    <name evidence="5" type="ORF">C2S53_011431</name>
</gene>
<dbReference type="EC" id="2.7.8.7" evidence="1"/>
<dbReference type="FunFam" id="3.90.470.20:FF:000013">
    <property type="entry name" value="L-aminoadipate-semialdehyde dehydrogenase-phosphopantetheinyl transferase"/>
    <property type="match status" value="1"/>
</dbReference>
<keyword evidence="6" id="KW-1185">Reference proteome</keyword>
<evidence type="ECO:0000313" key="6">
    <source>
        <dbReference type="Proteomes" id="UP001190926"/>
    </source>
</evidence>
<protein>
    <recommendedName>
        <fullName evidence="1">holo-[acyl-carrier-protein] synthase</fullName>
        <ecNumber evidence="1">2.7.8.7</ecNumber>
    </recommendedName>
</protein>
<name>A0AAD4J9G6_PERFH</name>
<dbReference type="GO" id="GO:0000287">
    <property type="term" value="F:magnesium ion binding"/>
    <property type="evidence" value="ECO:0007669"/>
    <property type="project" value="InterPro"/>
</dbReference>
<evidence type="ECO:0000259" key="3">
    <source>
        <dbReference type="Pfam" id="PF01648"/>
    </source>
</evidence>
<feature type="domain" description="4'-phosphopantetheinyl transferase" evidence="3">
    <location>
        <begin position="118"/>
        <end position="227"/>
    </location>
</feature>
<accession>A0AAD4J9G6</accession>
<dbReference type="Pfam" id="PF01648">
    <property type="entry name" value="ACPS"/>
    <property type="match status" value="1"/>
</dbReference>
<sequence>MELEKGVQRWIVDISNWKPSPHHFNLAITLLPFHEHSSITRFVKLEDRKRALVSRLLQYALVHQVLGIPFDEIIIRRTPEGKPFLVCDSVKSGFPNFNFNVSHHGDYVAIASEPICVVGLDIVSHSVPVNETADEFIQCFSSYFSNLEWCNIFSASSSDEMLRVFYRYWCLKEAFVKAIGSGVGHKLDDVEFHHINWDNIFVKLAGKELKDWKFWLLELEDNHSVSIARGHPWTAISSYMTTLKQTDFNDDEEHNTGLHLPNPSFTFLTVDDLVRLWGNDISREFLVSDKDEIEEASSCIEIIRSMK</sequence>
<dbReference type="EMBL" id="SDAM02000106">
    <property type="protein sequence ID" value="KAH6829652.1"/>
    <property type="molecule type" value="Genomic_DNA"/>
</dbReference>
<comment type="caution">
    <text evidence="5">The sequence shown here is derived from an EMBL/GenBank/DDBJ whole genome shotgun (WGS) entry which is preliminary data.</text>
</comment>
<organism evidence="5 6">
    <name type="scientific">Perilla frutescens var. hirtella</name>
    <name type="common">Perilla citriodora</name>
    <name type="synonym">Perilla setoyensis</name>
    <dbReference type="NCBI Taxonomy" id="608512"/>
    <lineage>
        <taxon>Eukaryota</taxon>
        <taxon>Viridiplantae</taxon>
        <taxon>Streptophyta</taxon>
        <taxon>Embryophyta</taxon>
        <taxon>Tracheophyta</taxon>
        <taxon>Spermatophyta</taxon>
        <taxon>Magnoliopsida</taxon>
        <taxon>eudicotyledons</taxon>
        <taxon>Gunneridae</taxon>
        <taxon>Pentapetalae</taxon>
        <taxon>asterids</taxon>
        <taxon>lamiids</taxon>
        <taxon>Lamiales</taxon>
        <taxon>Lamiaceae</taxon>
        <taxon>Nepetoideae</taxon>
        <taxon>Elsholtzieae</taxon>
        <taxon>Perilla</taxon>
    </lineage>
</organism>
<dbReference type="Pfam" id="PF22624">
    <property type="entry name" value="AASDHPPT_N"/>
    <property type="match status" value="1"/>
</dbReference>
<keyword evidence="2" id="KW-0808">Transferase</keyword>
<dbReference type="GO" id="GO:0005829">
    <property type="term" value="C:cytosol"/>
    <property type="evidence" value="ECO:0007669"/>
    <property type="project" value="TreeGrafter"/>
</dbReference>
<dbReference type="AlphaFoldDB" id="A0AAD4J9G6"/>
<dbReference type="Gene3D" id="3.90.470.20">
    <property type="entry name" value="4'-phosphopantetheinyl transferase domain"/>
    <property type="match status" value="2"/>
</dbReference>
<dbReference type="PANTHER" id="PTHR12215">
    <property type="entry name" value="PHOSPHOPANTETHEINE TRANSFERASE"/>
    <property type="match status" value="1"/>
</dbReference>
<evidence type="ECO:0000259" key="4">
    <source>
        <dbReference type="Pfam" id="PF22624"/>
    </source>
</evidence>
<dbReference type="GO" id="GO:0019878">
    <property type="term" value="P:lysine biosynthetic process via aminoadipic acid"/>
    <property type="evidence" value="ECO:0007669"/>
    <property type="project" value="TreeGrafter"/>
</dbReference>
<dbReference type="InterPro" id="IPR008278">
    <property type="entry name" value="4-PPantetheinyl_Trfase_dom"/>
</dbReference>
<dbReference type="InterPro" id="IPR055066">
    <property type="entry name" value="AASDHPPT_N"/>
</dbReference>
<reference evidence="5 6" key="1">
    <citation type="journal article" date="2021" name="Nat. Commun.">
        <title>Incipient diploidization of the medicinal plant Perilla within 10,000 years.</title>
        <authorList>
            <person name="Zhang Y."/>
            <person name="Shen Q."/>
            <person name="Leng L."/>
            <person name="Zhang D."/>
            <person name="Chen S."/>
            <person name="Shi Y."/>
            <person name="Ning Z."/>
            <person name="Chen S."/>
        </authorList>
    </citation>
    <scope>NUCLEOTIDE SEQUENCE [LARGE SCALE GENOMIC DNA]</scope>
    <source>
        <strain evidence="6">cv. PC099</strain>
    </source>
</reference>
<dbReference type="InterPro" id="IPR050559">
    <property type="entry name" value="P-Pant_transferase_sf"/>
</dbReference>
<dbReference type="SUPFAM" id="SSF56214">
    <property type="entry name" value="4'-phosphopantetheinyl transferase"/>
    <property type="match status" value="2"/>
</dbReference>
<proteinExistence type="predicted"/>